<feature type="region of interest" description="Disordered" evidence="8">
    <location>
        <begin position="1"/>
        <end position="20"/>
    </location>
</feature>
<feature type="domain" description="C2H2-type" evidence="9">
    <location>
        <begin position="349"/>
        <end position="378"/>
    </location>
</feature>
<feature type="compositionally biased region" description="Low complexity" evidence="8">
    <location>
        <begin position="152"/>
        <end position="170"/>
    </location>
</feature>
<comment type="subcellular location">
    <subcellularLocation>
        <location evidence="1">Nucleus</location>
    </subcellularLocation>
</comment>
<keyword evidence="6" id="KW-0539">Nucleus</keyword>
<feature type="region of interest" description="Disordered" evidence="8">
    <location>
        <begin position="135"/>
        <end position="211"/>
    </location>
</feature>
<dbReference type="Proteomes" id="UP000677803">
    <property type="component" value="Unassembled WGS sequence"/>
</dbReference>
<evidence type="ECO:0000256" key="4">
    <source>
        <dbReference type="ARBA" id="ARBA00022771"/>
    </source>
</evidence>
<dbReference type="CDD" id="cd21577">
    <property type="entry name" value="KLF3_N"/>
    <property type="match status" value="1"/>
</dbReference>
<dbReference type="PROSITE" id="PS00028">
    <property type="entry name" value="ZINC_FINGER_C2H2_1"/>
    <property type="match status" value="3"/>
</dbReference>
<dbReference type="OrthoDB" id="4748970at2759"/>
<comment type="caution">
    <text evidence="10">The sequence shown here is derived from an EMBL/GenBank/DDBJ whole genome shotgun (WGS) entry which is preliminary data.</text>
</comment>
<organism evidence="10 11">
    <name type="scientific">Menidia menidia</name>
    <name type="common">Atlantic silverside</name>
    <dbReference type="NCBI Taxonomy" id="238744"/>
    <lineage>
        <taxon>Eukaryota</taxon>
        <taxon>Metazoa</taxon>
        <taxon>Chordata</taxon>
        <taxon>Craniata</taxon>
        <taxon>Vertebrata</taxon>
        <taxon>Euteleostomi</taxon>
        <taxon>Actinopterygii</taxon>
        <taxon>Neopterygii</taxon>
        <taxon>Teleostei</taxon>
        <taxon>Neoteleostei</taxon>
        <taxon>Acanthomorphata</taxon>
        <taxon>Ovalentaria</taxon>
        <taxon>Atherinomorphae</taxon>
        <taxon>Atheriniformes</taxon>
        <taxon>Atherinopsidae</taxon>
        <taxon>Menidiinae</taxon>
        <taxon>Menidia</taxon>
    </lineage>
</organism>
<dbReference type="FunFam" id="3.30.160.60:FF:000446">
    <property type="entry name" value="Zinc finger protein"/>
    <property type="match status" value="1"/>
</dbReference>
<dbReference type="Pfam" id="PF00096">
    <property type="entry name" value="zf-C2H2"/>
    <property type="match status" value="3"/>
</dbReference>
<dbReference type="InterPro" id="IPR036236">
    <property type="entry name" value="Znf_C2H2_sf"/>
</dbReference>
<feature type="compositionally biased region" description="Polar residues" evidence="8">
    <location>
        <begin position="135"/>
        <end position="147"/>
    </location>
</feature>
<keyword evidence="4 7" id="KW-0863">Zinc-finger</keyword>
<dbReference type="SMART" id="SM00355">
    <property type="entry name" value="ZnF_C2H2"/>
    <property type="match status" value="3"/>
</dbReference>
<evidence type="ECO:0000256" key="2">
    <source>
        <dbReference type="ARBA" id="ARBA00022723"/>
    </source>
</evidence>
<evidence type="ECO:0000256" key="5">
    <source>
        <dbReference type="ARBA" id="ARBA00022833"/>
    </source>
</evidence>
<evidence type="ECO:0000259" key="9">
    <source>
        <dbReference type="PROSITE" id="PS50157"/>
    </source>
</evidence>
<evidence type="ECO:0000256" key="3">
    <source>
        <dbReference type="ARBA" id="ARBA00022737"/>
    </source>
</evidence>
<evidence type="ECO:0000313" key="11">
    <source>
        <dbReference type="Proteomes" id="UP000677803"/>
    </source>
</evidence>
<proteinExistence type="predicted"/>
<protein>
    <submittedName>
        <fullName evidence="10">(Atlantic silverside) hypothetical protein</fullName>
    </submittedName>
</protein>
<accession>A0A8S4BBW7</accession>
<dbReference type="PANTHER" id="PTHR23235:SF143">
    <property type="entry name" value="KRUEPPEL-LIKE FACTOR 3"/>
    <property type="match status" value="1"/>
</dbReference>
<dbReference type="GO" id="GO:0005634">
    <property type="term" value="C:nucleus"/>
    <property type="evidence" value="ECO:0007669"/>
    <property type="project" value="UniProtKB-SubCell"/>
</dbReference>
<feature type="region of interest" description="Disordered" evidence="8">
    <location>
        <begin position="253"/>
        <end position="293"/>
    </location>
</feature>
<name>A0A8S4BBW7_9TELE</name>
<reference evidence="10" key="1">
    <citation type="submission" date="2021-05" db="EMBL/GenBank/DDBJ databases">
        <authorList>
            <person name="Tigano A."/>
        </authorList>
    </citation>
    <scope>NUCLEOTIDE SEQUENCE</scope>
</reference>
<dbReference type="FunFam" id="3.30.160.60:FF:000021">
    <property type="entry name" value="Basic krueppel-like factor 3"/>
    <property type="match status" value="1"/>
</dbReference>
<sequence>MRRPHTGAHSHGRDARRAQDGSFGNLRKLFFGRTDRRGPAVFLSVSLPPGARGAARNGLRGGEKPAARPSRRIRPQRASSEESLACAAMLMYDYPLKTDMETPFPSSLVRSQEPYGVIFPHPANFYGLHMQAIPQSHSPGNAEQTQLEPVDLSLSKRSSSSSCSISSSPPCSSPTSPPCSPSSPYSLASRASPRSPPSHPQLHSSPVHPSSLPYHTMMAPLIPSGSGVMMSPVMVPVLYPSPLHLHQPIIVSPPVGAEDDHHRSRESKPAHLKKPLELRGEAHETHQPIKTESHSELLLDPNGHHEAKPSIIMMPKEYECNNPSVIVRADSRHPLPPESPDSLKKRRIHRCDFSGCHKVYTKSSHLKAHRRTHTGEKPYKCSWADCTWKFARSDELTRHYRKHTGHKPFECPDCERSFSRSDHLALHKKRHLLV</sequence>
<evidence type="ECO:0000256" key="8">
    <source>
        <dbReference type="SAM" id="MobiDB-lite"/>
    </source>
</evidence>
<dbReference type="AlphaFoldDB" id="A0A8S4BBW7"/>
<dbReference type="PROSITE" id="PS50157">
    <property type="entry name" value="ZINC_FINGER_C2H2_2"/>
    <property type="match status" value="3"/>
</dbReference>
<dbReference type="EMBL" id="CAJRST010016668">
    <property type="protein sequence ID" value="CAG5939334.1"/>
    <property type="molecule type" value="Genomic_DNA"/>
</dbReference>
<keyword evidence="5" id="KW-0862">Zinc</keyword>
<feature type="compositionally biased region" description="Basic and acidic residues" evidence="8">
    <location>
        <begin position="258"/>
        <end position="293"/>
    </location>
</feature>
<feature type="compositionally biased region" description="Low complexity" evidence="8">
    <location>
        <begin position="200"/>
        <end position="211"/>
    </location>
</feature>
<evidence type="ECO:0000313" key="10">
    <source>
        <dbReference type="EMBL" id="CAG5939334.1"/>
    </source>
</evidence>
<feature type="domain" description="C2H2-type" evidence="9">
    <location>
        <begin position="409"/>
        <end position="431"/>
    </location>
</feature>
<dbReference type="FunFam" id="3.30.160.60:FF:000018">
    <property type="entry name" value="Krueppel-like factor 15"/>
    <property type="match status" value="1"/>
</dbReference>
<keyword evidence="11" id="KW-1185">Reference proteome</keyword>
<keyword evidence="3" id="KW-0677">Repeat</keyword>
<feature type="compositionally biased region" description="Pro residues" evidence="8">
    <location>
        <begin position="171"/>
        <end position="181"/>
    </location>
</feature>
<dbReference type="GO" id="GO:0000978">
    <property type="term" value="F:RNA polymerase II cis-regulatory region sequence-specific DNA binding"/>
    <property type="evidence" value="ECO:0007669"/>
    <property type="project" value="TreeGrafter"/>
</dbReference>
<dbReference type="GO" id="GO:0000981">
    <property type="term" value="F:DNA-binding transcription factor activity, RNA polymerase II-specific"/>
    <property type="evidence" value="ECO:0007669"/>
    <property type="project" value="TreeGrafter"/>
</dbReference>
<dbReference type="InterPro" id="IPR013087">
    <property type="entry name" value="Znf_C2H2_type"/>
</dbReference>
<gene>
    <name evidence="10" type="ORF">MMEN_LOCUS13795</name>
</gene>
<dbReference type="GO" id="GO:0008270">
    <property type="term" value="F:zinc ion binding"/>
    <property type="evidence" value="ECO:0007669"/>
    <property type="project" value="UniProtKB-KW"/>
</dbReference>
<evidence type="ECO:0000256" key="6">
    <source>
        <dbReference type="ARBA" id="ARBA00023242"/>
    </source>
</evidence>
<dbReference type="SUPFAM" id="SSF57667">
    <property type="entry name" value="beta-beta-alpha zinc fingers"/>
    <property type="match status" value="2"/>
</dbReference>
<evidence type="ECO:0000256" key="7">
    <source>
        <dbReference type="PROSITE-ProRule" id="PRU00042"/>
    </source>
</evidence>
<feature type="compositionally biased region" description="Basic residues" evidence="8">
    <location>
        <begin position="1"/>
        <end position="10"/>
    </location>
</feature>
<keyword evidence="2" id="KW-0479">Metal-binding</keyword>
<feature type="compositionally biased region" description="Low complexity" evidence="8">
    <location>
        <begin position="182"/>
        <end position="193"/>
    </location>
</feature>
<dbReference type="Gene3D" id="3.30.160.60">
    <property type="entry name" value="Classic Zinc Finger"/>
    <property type="match status" value="3"/>
</dbReference>
<evidence type="ECO:0000256" key="1">
    <source>
        <dbReference type="ARBA" id="ARBA00004123"/>
    </source>
</evidence>
<feature type="domain" description="C2H2-type" evidence="9">
    <location>
        <begin position="379"/>
        <end position="408"/>
    </location>
</feature>
<feature type="region of interest" description="Disordered" evidence="8">
    <location>
        <begin position="52"/>
        <end position="80"/>
    </location>
</feature>
<dbReference type="PANTHER" id="PTHR23235">
    <property type="entry name" value="KRUEPPEL-LIKE TRANSCRIPTION FACTOR"/>
    <property type="match status" value="1"/>
</dbReference>